<dbReference type="EMBL" id="BLLF01000113">
    <property type="protein sequence ID" value="GFH07751.1"/>
    <property type="molecule type" value="Genomic_DNA"/>
</dbReference>
<reference evidence="1 2" key="1">
    <citation type="submission" date="2020-02" db="EMBL/GenBank/DDBJ databases">
        <title>Draft genome sequence of Haematococcus lacustris strain NIES-144.</title>
        <authorList>
            <person name="Morimoto D."/>
            <person name="Nakagawa S."/>
            <person name="Yoshida T."/>
            <person name="Sawayama S."/>
        </authorList>
    </citation>
    <scope>NUCLEOTIDE SEQUENCE [LARGE SCALE GENOMIC DNA]</scope>
    <source>
        <strain evidence="1 2">NIES-144</strain>
    </source>
</reference>
<evidence type="ECO:0000313" key="2">
    <source>
        <dbReference type="Proteomes" id="UP000485058"/>
    </source>
</evidence>
<evidence type="ECO:0000313" key="1">
    <source>
        <dbReference type="EMBL" id="GFH07751.1"/>
    </source>
</evidence>
<dbReference type="AlphaFoldDB" id="A0A699YEA6"/>
<name>A0A699YEA6_HAELA</name>
<gene>
    <name evidence="1" type="ORF">HaLaN_02597</name>
</gene>
<protein>
    <submittedName>
        <fullName evidence="1">Galactose oxidase</fullName>
    </submittedName>
</protein>
<proteinExistence type="predicted"/>
<accession>A0A699YEA6</accession>
<dbReference type="Proteomes" id="UP000485058">
    <property type="component" value="Unassembled WGS sequence"/>
</dbReference>
<sequence>PQAAFLDDVWRLDLRRATWQQLQPQGEALPKISRFQAVAVGDTHILIHHHRSEAEVLVLD</sequence>
<comment type="caution">
    <text evidence="1">The sequence shown here is derived from an EMBL/GenBank/DDBJ whole genome shotgun (WGS) entry which is preliminary data.</text>
</comment>
<keyword evidence="2" id="KW-1185">Reference proteome</keyword>
<organism evidence="1 2">
    <name type="scientific">Haematococcus lacustris</name>
    <name type="common">Green alga</name>
    <name type="synonym">Haematococcus pluvialis</name>
    <dbReference type="NCBI Taxonomy" id="44745"/>
    <lineage>
        <taxon>Eukaryota</taxon>
        <taxon>Viridiplantae</taxon>
        <taxon>Chlorophyta</taxon>
        <taxon>core chlorophytes</taxon>
        <taxon>Chlorophyceae</taxon>
        <taxon>CS clade</taxon>
        <taxon>Chlamydomonadales</taxon>
        <taxon>Haematococcaceae</taxon>
        <taxon>Haematococcus</taxon>
    </lineage>
</organism>
<feature type="non-terminal residue" evidence="1">
    <location>
        <position position="1"/>
    </location>
</feature>
<feature type="non-terminal residue" evidence="1">
    <location>
        <position position="60"/>
    </location>
</feature>